<dbReference type="Proteomes" id="UP000028999">
    <property type="component" value="Unassembled WGS sequence"/>
</dbReference>
<comment type="similarity">
    <text evidence="2">Belongs to the short-chain dehydrogenases/reductases (SDR) family.</text>
</comment>
<sequence length="114" mass="12807">MSELRQVRHLSLFNFAYLHDRVIYLSLCLYTERRLDGKIVIITGGASGIGAEAARLFTDHGAKVVIVDIQEELGQNVAVSIGKERASFYPRKARRSFQQRRRLGPAGKHPRLGS</sequence>
<reference evidence="6 7" key="1">
    <citation type="journal article" date="2014" name="Science">
        <title>Plant genetics. Early allopolyploid evolution in the post-Neolithic Brassica napus oilseed genome.</title>
        <authorList>
            <person name="Chalhoub B."/>
            <person name="Denoeud F."/>
            <person name="Liu S."/>
            <person name="Parkin I.A."/>
            <person name="Tang H."/>
            <person name="Wang X."/>
            <person name="Chiquet J."/>
            <person name="Belcram H."/>
            <person name="Tong C."/>
            <person name="Samans B."/>
            <person name="Correa M."/>
            <person name="Da Silva C."/>
            <person name="Just J."/>
            <person name="Falentin C."/>
            <person name="Koh C.S."/>
            <person name="Le Clainche I."/>
            <person name="Bernard M."/>
            <person name="Bento P."/>
            <person name="Noel B."/>
            <person name="Labadie K."/>
            <person name="Alberti A."/>
            <person name="Charles M."/>
            <person name="Arnaud D."/>
            <person name="Guo H."/>
            <person name="Daviaud C."/>
            <person name="Alamery S."/>
            <person name="Jabbari K."/>
            <person name="Zhao M."/>
            <person name="Edger P.P."/>
            <person name="Chelaifa H."/>
            <person name="Tack D."/>
            <person name="Lassalle G."/>
            <person name="Mestiri I."/>
            <person name="Schnel N."/>
            <person name="Le Paslier M.C."/>
            <person name="Fan G."/>
            <person name="Renault V."/>
            <person name="Bayer P.E."/>
            <person name="Golicz A.A."/>
            <person name="Manoli S."/>
            <person name="Lee T.H."/>
            <person name="Thi V.H."/>
            <person name="Chalabi S."/>
            <person name="Hu Q."/>
            <person name="Fan C."/>
            <person name="Tollenaere R."/>
            <person name="Lu Y."/>
            <person name="Battail C."/>
            <person name="Shen J."/>
            <person name="Sidebottom C.H."/>
            <person name="Wang X."/>
            <person name="Canaguier A."/>
            <person name="Chauveau A."/>
            <person name="Berard A."/>
            <person name="Deniot G."/>
            <person name="Guan M."/>
            <person name="Liu Z."/>
            <person name="Sun F."/>
            <person name="Lim Y.P."/>
            <person name="Lyons E."/>
            <person name="Town C.D."/>
            <person name="Bancroft I."/>
            <person name="Wang X."/>
            <person name="Meng J."/>
            <person name="Ma J."/>
            <person name="Pires J.C."/>
            <person name="King G.J."/>
            <person name="Brunel D."/>
            <person name="Delourme R."/>
            <person name="Renard M."/>
            <person name="Aury J.M."/>
            <person name="Adams K.L."/>
            <person name="Batley J."/>
            <person name="Snowdon R.J."/>
            <person name="Tost J."/>
            <person name="Edwards D."/>
            <person name="Zhou Y."/>
            <person name="Hua W."/>
            <person name="Sharpe A.G."/>
            <person name="Paterson A.H."/>
            <person name="Guan C."/>
            <person name="Wincker P."/>
        </authorList>
    </citation>
    <scope>NUCLEOTIDE SEQUENCE [LARGE SCALE GENOMIC DNA]</scope>
    <source>
        <strain evidence="7">cv. Darmor-bzh</strain>
    </source>
</reference>
<dbReference type="Gene3D" id="3.40.50.720">
    <property type="entry name" value="NAD(P)-binding Rossmann-like Domain"/>
    <property type="match status" value="1"/>
</dbReference>
<name>A0A078HD60_BRANA</name>
<dbReference type="InterPro" id="IPR036291">
    <property type="entry name" value="NAD(P)-bd_dom_sf"/>
</dbReference>
<keyword evidence="4" id="KW-0934">Plastid</keyword>
<evidence type="ECO:0000313" key="7">
    <source>
        <dbReference type="Proteomes" id="UP000028999"/>
    </source>
</evidence>
<feature type="region of interest" description="Disordered" evidence="5">
    <location>
        <begin position="92"/>
        <end position="114"/>
    </location>
</feature>
<evidence type="ECO:0000256" key="4">
    <source>
        <dbReference type="ARBA" id="ARBA00022640"/>
    </source>
</evidence>
<dbReference type="EMBL" id="LK032341">
    <property type="protein sequence ID" value="CDY34743.1"/>
    <property type="molecule type" value="Genomic_DNA"/>
</dbReference>
<evidence type="ECO:0000256" key="3">
    <source>
        <dbReference type="ARBA" id="ARBA00022528"/>
    </source>
</evidence>
<dbReference type="OMA" id="ASFYPRK"/>
<dbReference type="STRING" id="3708.A0A078HD60"/>
<keyword evidence="3" id="KW-0150">Chloroplast</keyword>
<dbReference type="PaxDb" id="3708-A0A078HD60"/>
<proteinExistence type="inferred from homology"/>
<organism evidence="6 7">
    <name type="scientific">Brassica napus</name>
    <name type="common">Rape</name>
    <dbReference type="NCBI Taxonomy" id="3708"/>
    <lineage>
        <taxon>Eukaryota</taxon>
        <taxon>Viridiplantae</taxon>
        <taxon>Streptophyta</taxon>
        <taxon>Embryophyta</taxon>
        <taxon>Tracheophyta</taxon>
        <taxon>Spermatophyta</taxon>
        <taxon>Magnoliopsida</taxon>
        <taxon>eudicotyledons</taxon>
        <taxon>Gunneridae</taxon>
        <taxon>Pentapetalae</taxon>
        <taxon>rosids</taxon>
        <taxon>malvids</taxon>
        <taxon>Brassicales</taxon>
        <taxon>Brassicaceae</taxon>
        <taxon>Brassiceae</taxon>
        <taxon>Brassica</taxon>
    </lineage>
</organism>
<protein>
    <submittedName>
        <fullName evidence="6">BnaA09g41100D protein</fullName>
    </submittedName>
</protein>
<dbReference type="Pfam" id="PF00106">
    <property type="entry name" value="adh_short"/>
    <property type="match status" value="1"/>
</dbReference>
<dbReference type="SUPFAM" id="SSF51735">
    <property type="entry name" value="NAD(P)-binding Rossmann-fold domains"/>
    <property type="match status" value="1"/>
</dbReference>
<evidence type="ECO:0000256" key="2">
    <source>
        <dbReference type="ARBA" id="ARBA00006484"/>
    </source>
</evidence>
<evidence type="ECO:0000256" key="5">
    <source>
        <dbReference type="SAM" id="MobiDB-lite"/>
    </source>
</evidence>
<dbReference type="GO" id="GO:0009507">
    <property type="term" value="C:chloroplast"/>
    <property type="evidence" value="ECO:0007669"/>
    <property type="project" value="UniProtKB-SubCell"/>
</dbReference>
<accession>A0A078HD60</accession>
<keyword evidence="7" id="KW-1185">Reference proteome</keyword>
<evidence type="ECO:0000256" key="1">
    <source>
        <dbReference type="ARBA" id="ARBA00004229"/>
    </source>
</evidence>
<comment type="subcellular location">
    <subcellularLocation>
        <location evidence="1">Plastid</location>
        <location evidence="1">Chloroplast</location>
    </subcellularLocation>
</comment>
<dbReference type="PANTHER" id="PTHR42820">
    <property type="entry name" value="SHORT-CHAIN DEHYDROGENASE REDUCTASE"/>
    <property type="match status" value="1"/>
</dbReference>
<dbReference type="Gramene" id="CDY34743">
    <property type="protein sequence ID" value="CDY34743"/>
    <property type="gene ID" value="GSBRNA2T00057282001"/>
</dbReference>
<gene>
    <name evidence="6" type="primary">BnaA09g41100D</name>
    <name evidence="6" type="ORF">GSBRNA2T00057282001</name>
</gene>
<dbReference type="PANTHER" id="PTHR42820:SF12">
    <property type="entry name" value="SHORT-CHAIN DEHYDROGENASE REDUCTASE 3C"/>
    <property type="match status" value="1"/>
</dbReference>
<dbReference type="InterPro" id="IPR002347">
    <property type="entry name" value="SDR_fam"/>
</dbReference>
<evidence type="ECO:0000313" key="6">
    <source>
        <dbReference type="EMBL" id="CDY34743.1"/>
    </source>
</evidence>
<dbReference type="AlphaFoldDB" id="A0A078HD60"/>